<sequence>MRLEPERPIELTVGSNFLEDDTLADRDACLPLESTENAAVRPSQDETDDLWAGTTAKKTEKDEKSKKAKQISGFFTPPAGIGPSG</sequence>
<keyword evidence="3" id="KW-1185">Reference proteome</keyword>
<protein>
    <submittedName>
        <fullName evidence="2">Uncharacterized protein</fullName>
    </submittedName>
</protein>
<dbReference type="EMBL" id="JAVRRA010012379">
    <property type="protein sequence ID" value="KAK5239174.1"/>
    <property type="molecule type" value="Genomic_DNA"/>
</dbReference>
<organism evidence="2 3">
    <name type="scientific">Cryomyces antarcticus</name>
    <dbReference type="NCBI Taxonomy" id="329879"/>
    <lineage>
        <taxon>Eukaryota</taxon>
        <taxon>Fungi</taxon>
        <taxon>Dikarya</taxon>
        <taxon>Ascomycota</taxon>
        <taxon>Pezizomycotina</taxon>
        <taxon>Dothideomycetes</taxon>
        <taxon>Dothideomycetes incertae sedis</taxon>
        <taxon>Cryomyces</taxon>
    </lineage>
</organism>
<evidence type="ECO:0000313" key="2">
    <source>
        <dbReference type="EMBL" id="KAK5239174.1"/>
    </source>
</evidence>
<comment type="caution">
    <text evidence="2">The sequence shown here is derived from an EMBL/GenBank/DDBJ whole genome shotgun (WGS) entry which is preliminary data.</text>
</comment>
<name>A0ABR0LRR2_9PEZI</name>
<reference evidence="2 3" key="1">
    <citation type="submission" date="2023-08" db="EMBL/GenBank/DDBJ databases">
        <title>Black Yeasts Isolated from many extreme environments.</title>
        <authorList>
            <person name="Coleine C."/>
            <person name="Stajich J.E."/>
            <person name="Selbmann L."/>
        </authorList>
    </citation>
    <scope>NUCLEOTIDE SEQUENCE [LARGE SCALE GENOMIC DNA]</scope>
    <source>
        <strain evidence="2 3">CCFEE 536</strain>
    </source>
</reference>
<feature type="region of interest" description="Disordered" evidence="1">
    <location>
        <begin position="33"/>
        <end position="85"/>
    </location>
</feature>
<evidence type="ECO:0000313" key="3">
    <source>
        <dbReference type="Proteomes" id="UP001357485"/>
    </source>
</evidence>
<accession>A0ABR0LRR2</accession>
<feature type="non-terminal residue" evidence="2">
    <location>
        <position position="85"/>
    </location>
</feature>
<dbReference type="Proteomes" id="UP001357485">
    <property type="component" value="Unassembled WGS sequence"/>
</dbReference>
<evidence type="ECO:0000256" key="1">
    <source>
        <dbReference type="SAM" id="MobiDB-lite"/>
    </source>
</evidence>
<proteinExistence type="predicted"/>
<gene>
    <name evidence="2" type="ORF">LTR16_012200</name>
</gene>